<reference evidence="8" key="1">
    <citation type="journal article" date="2023" name="Nat. Commun.">
        <title>Diploid and tetraploid genomes of Acorus and the evolution of monocots.</title>
        <authorList>
            <person name="Ma L."/>
            <person name="Liu K.W."/>
            <person name="Li Z."/>
            <person name="Hsiao Y.Y."/>
            <person name="Qi Y."/>
            <person name="Fu T."/>
            <person name="Tang G.D."/>
            <person name="Zhang D."/>
            <person name="Sun W.H."/>
            <person name="Liu D.K."/>
            <person name="Li Y."/>
            <person name="Chen G.Z."/>
            <person name="Liu X.D."/>
            <person name="Liao X.Y."/>
            <person name="Jiang Y.T."/>
            <person name="Yu X."/>
            <person name="Hao Y."/>
            <person name="Huang J."/>
            <person name="Zhao X.W."/>
            <person name="Ke S."/>
            <person name="Chen Y.Y."/>
            <person name="Wu W.L."/>
            <person name="Hsu J.L."/>
            <person name="Lin Y.F."/>
            <person name="Huang M.D."/>
            <person name="Li C.Y."/>
            <person name="Huang L."/>
            <person name="Wang Z.W."/>
            <person name="Zhao X."/>
            <person name="Zhong W.Y."/>
            <person name="Peng D.H."/>
            <person name="Ahmad S."/>
            <person name="Lan S."/>
            <person name="Zhang J.S."/>
            <person name="Tsai W.C."/>
            <person name="Van de Peer Y."/>
            <person name="Liu Z.J."/>
        </authorList>
    </citation>
    <scope>NUCLEOTIDE SEQUENCE</scope>
    <source>
        <strain evidence="8">CP</strain>
    </source>
</reference>
<protein>
    <recommendedName>
        <fullName evidence="10">DNA topoisomerase</fullName>
    </recommendedName>
</protein>
<dbReference type="InterPro" id="IPR001878">
    <property type="entry name" value="Znf_CCHC"/>
</dbReference>
<dbReference type="AlphaFoldDB" id="A0AAV9DBI6"/>
<evidence type="ECO:0000256" key="5">
    <source>
        <dbReference type="SAM" id="MobiDB-lite"/>
    </source>
</evidence>
<keyword evidence="1" id="KW-0479">Metal-binding</keyword>
<feature type="domain" description="GRF-type" evidence="7">
    <location>
        <begin position="150"/>
        <end position="188"/>
    </location>
</feature>
<evidence type="ECO:0008006" key="10">
    <source>
        <dbReference type="Google" id="ProtNLM"/>
    </source>
</evidence>
<organism evidence="8 9">
    <name type="scientific">Acorus calamus</name>
    <name type="common">Sweet flag</name>
    <dbReference type="NCBI Taxonomy" id="4465"/>
    <lineage>
        <taxon>Eukaryota</taxon>
        <taxon>Viridiplantae</taxon>
        <taxon>Streptophyta</taxon>
        <taxon>Embryophyta</taxon>
        <taxon>Tracheophyta</taxon>
        <taxon>Spermatophyta</taxon>
        <taxon>Magnoliopsida</taxon>
        <taxon>Liliopsida</taxon>
        <taxon>Acoraceae</taxon>
        <taxon>Acorus</taxon>
    </lineage>
</organism>
<dbReference type="GO" id="GO:0003676">
    <property type="term" value="F:nucleic acid binding"/>
    <property type="evidence" value="ECO:0007669"/>
    <property type="project" value="InterPro"/>
</dbReference>
<dbReference type="PANTHER" id="PTHR33680">
    <property type="entry name" value="OS07G0190500 PROTEIN"/>
    <property type="match status" value="1"/>
</dbReference>
<accession>A0AAV9DBI6</accession>
<dbReference type="SMART" id="SM00343">
    <property type="entry name" value="ZnF_C2HC"/>
    <property type="match status" value="2"/>
</dbReference>
<feature type="region of interest" description="Disordered" evidence="5">
    <location>
        <begin position="85"/>
        <end position="108"/>
    </location>
</feature>
<keyword evidence="9" id="KW-1185">Reference proteome</keyword>
<gene>
    <name evidence="8" type="ORF">QJS10_CPB15g01975</name>
</gene>
<comment type="caution">
    <text evidence="8">The sequence shown here is derived from an EMBL/GenBank/DDBJ whole genome shotgun (WGS) entry which is preliminary data.</text>
</comment>
<dbReference type="PROSITE" id="PS50158">
    <property type="entry name" value="ZF_CCHC"/>
    <property type="match status" value="2"/>
</dbReference>
<feature type="domain" description="CCHC-type" evidence="6">
    <location>
        <begin position="110"/>
        <end position="124"/>
    </location>
</feature>
<feature type="compositionally biased region" description="Low complexity" evidence="5">
    <location>
        <begin position="201"/>
        <end position="211"/>
    </location>
</feature>
<feature type="domain" description="CCHC-type" evidence="6">
    <location>
        <begin position="241"/>
        <end position="257"/>
    </location>
</feature>
<proteinExistence type="predicted"/>
<evidence type="ECO:0000259" key="6">
    <source>
        <dbReference type="PROSITE" id="PS50158"/>
    </source>
</evidence>
<keyword evidence="2 4" id="KW-0863">Zinc-finger</keyword>
<dbReference type="EMBL" id="JAUJYO010000015">
    <property type="protein sequence ID" value="KAK1297592.1"/>
    <property type="molecule type" value="Genomic_DNA"/>
</dbReference>
<evidence type="ECO:0000256" key="2">
    <source>
        <dbReference type="ARBA" id="ARBA00022771"/>
    </source>
</evidence>
<evidence type="ECO:0000256" key="3">
    <source>
        <dbReference type="ARBA" id="ARBA00022833"/>
    </source>
</evidence>
<dbReference type="PANTHER" id="PTHR33680:SF1">
    <property type="entry name" value="OS05G0489500 PROTEIN"/>
    <property type="match status" value="1"/>
</dbReference>
<dbReference type="InterPro" id="IPR010666">
    <property type="entry name" value="Znf_GRF"/>
</dbReference>
<sequence length="261" mass="28479">MEIHGSFVPLITDVKLLADPGYLRLDGNFMVGCLRFPQCRNVVWLPGAVAAATVSSDVCNSCNPGPIYKIQLKFRRLEIPPNYDVNHLGRGQRSAEPSSNSQRRNTRPTCVRCRQMGHSSDDCPFQGPNVHVVRPARPVDSQNGGNQIQCTCGEPCVMRTANTATNRGRKFYSCQSRECDFFVWEDNVQSNGVHGRGASRGSGSRSSSNAGRRGGRSRGQRVSRAAEVAFVTATGEPVNGRCFVCGDPSHFANACPNRGHH</sequence>
<feature type="region of interest" description="Disordered" evidence="5">
    <location>
        <begin position="190"/>
        <end position="223"/>
    </location>
</feature>
<dbReference type="Proteomes" id="UP001180020">
    <property type="component" value="Unassembled WGS sequence"/>
</dbReference>
<evidence type="ECO:0000256" key="4">
    <source>
        <dbReference type="PROSITE-ProRule" id="PRU00047"/>
    </source>
</evidence>
<dbReference type="InterPro" id="IPR036875">
    <property type="entry name" value="Znf_CCHC_sf"/>
</dbReference>
<evidence type="ECO:0000256" key="1">
    <source>
        <dbReference type="ARBA" id="ARBA00022723"/>
    </source>
</evidence>
<reference evidence="8" key="2">
    <citation type="submission" date="2023-06" db="EMBL/GenBank/DDBJ databases">
        <authorList>
            <person name="Ma L."/>
            <person name="Liu K.-W."/>
            <person name="Li Z."/>
            <person name="Hsiao Y.-Y."/>
            <person name="Qi Y."/>
            <person name="Fu T."/>
            <person name="Tang G."/>
            <person name="Zhang D."/>
            <person name="Sun W.-H."/>
            <person name="Liu D.-K."/>
            <person name="Li Y."/>
            <person name="Chen G.-Z."/>
            <person name="Liu X.-D."/>
            <person name="Liao X.-Y."/>
            <person name="Jiang Y.-T."/>
            <person name="Yu X."/>
            <person name="Hao Y."/>
            <person name="Huang J."/>
            <person name="Zhao X.-W."/>
            <person name="Ke S."/>
            <person name="Chen Y.-Y."/>
            <person name="Wu W.-L."/>
            <person name="Hsu J.-L."/>
            <person name="Lin Y.-F."/>
            <person name="Huang M.-D."/>
            <person name="Li C.-Y."/>
            <person name="Huang L."/>
            <person name="Wang Z.-W."/>
            <person name="Zhao X."/>
            <person name="Zhong W.-Y."/>
            <person name="Peng D.-H."/>
            <person name="Ahmad S."/>
            <person name="Lan S."/>
            <person name="Zhang J.-S."/>
            <person name="Tsai W.-C."/>
            <person name="Van De Peer Y."/>
            <person name="Liu Z.-J."/>
        </authorList>
    </citation>
    <scope>NUCLEOTIDE SEQUENCE</scope>
    <source>
        <strain evidence="8">CP</strain>
        <tissue evidence="8">Leaves</tissue>
    </source>
</reference>
<dbReference type="PROSITE" id="PS51999">
    <property type="entry name" value="ZF_GRF"/>
    <property type="match status" value="1"/>
</dbReference>
<dbReference type="SUPFAM" id="SSF57756">
    <property type="entry name" value="Retrovirus zinc finger-like domains"/>
    <property type="match status" value="2"/>
</dbReference>
<evidence type="ECO:0000313" key="8">
    <source>
        <dbReference type="EMBL" id="KAK1297592.1"/>
    </source>
</evidence>
<dbReference type="GO" id="GO:0008270">
    <property type="term" value="F:zinc ion binding"/>
    <property type="evidence" value="ECO:0007669"/>
    <property type="project" value="UniProtKB-KW"/>
</dbReference>
<evidence type="ECO:0000259" key="7">
    <source>
        <dbReference type="PROSITE" id="PS51999"/>
    </source>
</evidence>
<evidence type="ECO:0000313" key="9">
    <source>
        <dbReference type="Proteomes" id="UP001180020"/>
    </source>
</evidence>
<name>A0AAV9DBI6_ACOCL</name>
<dbReference type="Pfam" id="PF06839">
    <property type="entry name" value="Zn_ribbon_GRF"/>
    <property type="match status" value="1"/>
</dbReference>
<keyword evidence="3" id="KW-0862">Zinc</keyword>